<dbReference type="GO" id="GO:0016491">
    <property type="term" value="F:oxidoreductase activity"/>
    <property type="evidence" value="ECO:0007669"/>
    <property type="project" value="UniProtKB-KW"/>
</dbReference>
<proteinExistence type="predicted"/>
<evidence type="ECO:0000313" key="4">
    <source>
        <dbReference type="Proteomes" id="UP000650466"/>
    </source>
</evidence>
<dbReference type="Pfam" id="PF00248">
    <property type="entry name" value="Aldo_ket_red"/>
    <property type="match status" value="1"/>
</dbReference>
<sequence length="306" mass="34290">MKYRRLGKTELKVSIVGVGTWQFGGEWGLDYTQAEADAILDQAAELGINLIDTAECYGDHLSESFIGCYLSRRKREDWVVATKFGHHFHDRFTRTDSFSAEDVVKQLDASLKALQTDYIDLYQFHSGPDAVFDNDELWTTLDKQIQEGKIRHLGTSIGSNANIHQTDASSKVNSQAIQVVYNRLDRAPEELVFPSCQRQDLGVLARVPLASGYLSGKYKPGAVFGATDVRHRHDQEATRLKLEEVQRIQKEEVPEGMDMAKWALAWCLKHDAVTSVIPGCKNPEQVIANASATELISDNHPQAWKA</sequence>
<dbReference type="Proteomes" id="UP000650466">
    <property type="component" value="Unassembled WGS sequence"/>
</dbReference>
<accession>A0A926KMW1</accession>
<keyword evidence="4" id="KW-1185">Reference proteome</keyword>
<dbReference type="Gene3D" id="3.20.20.100">
    <property type="entry name" value="NADP-dependent oxidoreductase domain"/>
    <property type="match status" value="1"/>
</dbReference>
<dbReference type="PANTHER" id="PTHR43364">
    <property type="entry name" value="NADH-SPECIFIC METHYLGLYOXAL REDUCTASE-RELATED"/>
    <property type="match status" value="1"/>
</dbReference>
<evidence type="ECO:0000259" key="2">
    <source>
        <dbReference type="Pfam" id="PF00248"/>
    </source>
</evidence>
<keyword evidence="1" id="KW-0560">Oxidoreductase</keyword>
<organism evidence="3 4">
    <name type="scientific">Paenibacillus sedimenti</name>
    <dbReference type="NCBI Taxonomy" id="2770274"/>
    <lineage>
        <taxon>Bacteria</taxon>
        <taxon>Bacillati</taxon>
        <taxon>Bacillota</taxon>
        <taxon>Bacilli</taxon>
        <taxon>Bacillales</taxon>
        <taxon>Paenibacillaceae</taxon>
        <taxon>Paenibacillus</taxon>
    </lineage>
</organism>
<evidence type="ECO:0000313" key="3">
    <source>
        <dbReference type="EMBL" id="MBD0380043.1"/>
    </source>
</evidence>
<dbReference type="InterPro" id="IPR050523">
    <property type="entry name" value="AKR_Detox_Biosynth"/>
</dbReference>
<comment type="caution">
    <text evidence="3">The sequence shown here is derived from an EMBL/GenBank/DDBJ whole genome shotgun (WGS) entry which is preliminary data.</text>
</comment>
<gene>
    <name evidence="3" type="ORF">ICC18_07960</name>
</gene>
<reference evidence="3" key="1">
    <citation type="submission" date="2020-09" db="EMBL/GenBank/DDBJ databases">
        <title>Draft Genome Sequence of Paenibacillus sp. WST5.</title>
        <authorList>
            <person name="Bao Z."/>
        </authorList>
    </citation>
    <scope>NUCLEOTIDE SEQUENCE</scope>
    <source>
        <strain evidence="3">WST5</strain>
    </source>
</reference>
<dbReference type="SUPFAM" id="SSF51430">
    <property type="entry name" value="NAD(P)-linked oxidoreductase"/>
    <property type="match status" value="1"/>
</dbReference>
<protein>
    <submittedName>
        <fullName evidence="3">Aldo/keto reductase</fullName>
    </submittedName>
</protein>
<dbReference type="CDD" id="cd19086">
    <property type="entry name" value="AKR_AKR11C1"/>
    <property type="match status" value="1"/>
</dbReference>
<evidence type="ECO:0000256" key="1">
    <source>
        <dbReference type="ARBA" id="ARBA00023002"/>
    </source>
</evidence>
<dbReference type="EMBL" id="JACVVD010000002">
    <property type="protein sequence ID" value="MBD0380043.1"/>
    <property type="molecule type" value="Genomic_DNA"/>
</dbReference>
<dbReference type="InterPro" id="IPR023210">
    <property type="entry name" value="NADP_OxRdtase_dom"/>
</dbReference>
<dbReference type="RefSeq" id="WP_188173810.1">
    <property type="nucleotide sequence ID" value="NZ_JACVVD010000002.1"/>
</dbReference>
<name>A0A926KMW1_9BACL</name>
<feature type="domain" description="NADP-dependent oxidoreductase" evidence="2">
    <location>
        <begin position="16"/>
        <end position="294"/>
    </location>
</feature>
<dbReference type="InterPro" id="IPR036812">
    <property type="entry name" value="NAD(P)_OxRdtase_dom_sf"/>
</dbReference>
<dbReference type="PANTHER" id="PTHR43364:SF4">
    <property type="entry name" value="NAD(P)-LINKED OXIDOREDUCTASE SUPERFAMILY PROTEIN"/>
    <property type="match status" value="1"/>
</dbReference>
<dbReference type="AlphaFoldDB" id="A0A926KMW1"/>